<sequence>MRKHISAAILLAMGTALPAQADPTLGFGISIALGGGASEVGLGVRVFSDDEEESAVGSLGVDYMLQSGRLRPTLGVAYLDKDFYVGLDLGYDFTSGGIDFGVSAGGVDTESEPSRRASTGGGDEPGDGDGGDGGPVIIDPDDR</sequence>
<evidence type="ECO:0000313" key="3">
    <source>
        <dbReference type="EMBL" id="ABV93302.1"/>
    </source>
</evidence>
<dbReference type="Proteomes" id="UP000006833">
    <property type="component" value="Chromosome"/>
</dbReference>
<name>A8LKT8_DINSH</name>
<gene>
    <name evidence="3" type="ordered locus">Dshi_1560</name>
</gene>
<feature type="chain" id="PRO_5002726058" description="Outer membrane protein beta-barrel domain-containing protein" evidence="2">
    <location>
        <begin position="22"/>
        <end position="143"/>
    </location>
</feature>
<dbReference type="HOGENOM" id="CLU_1803063_0_0_5"/>
<evidence type="ECO:0000256" key="2">
    <source>
        <dbReference type="SAM" id="SignalP"/>
    </source>
</evidence>
<dbReference type="KEGG" id="dsh:Dshi_1560"/>
<proteinExistence type="predicted"/>
<feature type="region of interest" description="Disordered" evidence="1">
    <location>
        <begin position="102"/>
        <end position="143"/>
    </location>
</feature>
<protein>
    <recommendedName>
        <fullName evidence="5">Outer membrane protein beta-barrel domain-containing protein</fullName>
    </recommendedName>
</protein>
<dbReference type="OrthoDB" id="7032059at2"/>
<feature type="signal peptide" evidence="2">
    <location>
        <begin position="1"/>
        <end position="21"/>
    </location>
</feature>
<evidence type="ECO:0008006" key="5">
    <source>
        <dbReference type="Google" id="ProtNLM"/>
    </source>
</evidence>
<evidence type="ECO:0000256" key="1">
    <source>
        <dbReference type="SAM" id="MobiDB-lite"/>
    </source>
</evidence>
<keyword evidence="4" id="KW-1185">Reference proteome</keyword>
<accession>A8LKT8</accession>
<evidence type="ECO:0000313" key="4">
    <source>
        <dbReference type="Proteomes" id="UP000006833"/>
    </source>
</evidence>
<organism evidence="3 4">
    <name type="scientific">Dinoroseobacter shibae (strain DSM 16493 / NCIMB 14021 / DFL 12)</name>
    <dbReference type="NCBI Taxonomy" id="398580"/>
    <lineage>
        <taxon>Bacteria</taxon>
        <taxon>Pseudomonadati</taxon>
        <taxon>Pseudomonadota</taxon>
        <taxon>Alphaproteobacteria</taxon>
        <taxon>Rhodobacterales</taxon>
        <taxon>Roseobacteraceae</taxon>
        <taxon>Dinoroseobacter</taxon>
    </lineage>
</organism>
<dbReference type="eggNOG" id="ENOG50330CM">
    <property type="taxonomic scope" value="Bacteria"/>
</dbReference>
<keyword evidence="2" id="KW-0732">Signal</keyword>
<dbReference type="EMBL" id="CP000830">
    <property type="protein sequence ID" value="ABV93302.1"/>
    <property type="molecule type" value="Genomic_DNA"/>
</dbReference>
<dbReference type="RefSeq" id="WP_012178232.1">
    <property type="nucleotide sequence ID" value="NC_009952.1"/>
</dbReference>
<dbReference type="AlphaFoldDB" id="A8LKT8"/>
<reference evidence="4" key="1">
    <citation type="journal article" date="2010" name="ISME J.">
        <title>The complete genome sequence of the algal symbiont Dinoroseobacter shibae: a hitchhiker's guide to life in the sea.</title>
        <authorList>
            <person name="Wagner-Dobler I."/>
            <person name="Ballhausen B."/>
            <person name="Berger M."/>
            <person name="Brinkhoff T."/>
            <person name="Buchholz I."/>
            <person name="Bunk B."/>
            <person name="Cypionka H."/>
            <person name="Daniel R."/>
            <person name="Drepper T."/>
            <person name="Gerdts G."/>
            <person name="Hahnke S."/>
            <person name="Han C."/>
            <person name="Jahn D."/>
            <person name="Kalhoefer D."/>
            <person name="Kiss H."/>
            <person name="Klenk H.P."/>
            <person name="Kyrpides N."/>
            <person name="Liebl W."/>
            <person name="Liesegang H."/>
            <person name="Meincke L."/>
            <person name="Pati A."/>
            <person name="Petersen J."/>
            <person name="Piekarski T."/>
            <person name="Pommerenke C."/>
            <person name="Pradella S."/>
            <person name="Pukall R."/>
            <person name="Rabus R."/>
            <person name="Stackebrandt E."/>
            <person name="Thole S."/>
            <person name="Thompson L."/>
            <person name="Tielen P."/>
            <person name="Tomasch J."/>
            <person name="von Jan M."/>
            <person name="Wanphrut N."/>
            <person name="Wichels A."/>
            <person name="Zech H."/>
            <person name="Simon M."/>
        </authorList>
    </citation>
    <scope>NUCLEOTIDE SEQUENCE [LARGE SCALE GENOMIC DNA]</scope>
    <source>
        <strain evidence="4">DSM 16493 / NCIMB 14021 / DFL 12</strain>
    </source>
</reference>